<dbReference type="OMA" id="CFAVTDC"/>
<keyword evidence="5 10" id="KW-0479">Metal-binding</keyword>
<dbReference type="Gene3D" id="3.40.630.10">
    <property type="entry name" value="Zn peptidases"/>
    <property type="match status" value="1"/>
</dbReference>
<dbReference type="NCBIfam" id="TIGR01880">
    <property type="entry name" value="Ac-peptdase-euk"/>
    <property type="match status" value="1"/>
</dbReference>
<evidence type="ECO:0000313" key="12">
    <source>
        <dbReference type="EMBL" id="ETN68734.1"/>
    </source>
</evidence>
<dbReference type="PIRSF" id="PIRSF036696">
    <property type="entry name" value="ACY-1"/>
    <property type="match status" value="1"/>
</dbReference>
<dbReference type="SUPFAM" id="SSF55031">
    <property type="entry name" value="Bacterial exopeptidase dimerisation domain"/>
    <property type="match status" value="1"/>
</dbReference>
<comment type="cofactor">
    <cofactor evidence="10">
        <name>Zn(2+)</name>
        <dbReference type="ChEBI" id="CHEBI:29105"/>
    </cofactor>
    <text evidence="10">Binds 2 Zn(2+) ions per subunit.</text>
</comment>
<dbReference type="GO" id="GO:0006520">
    <property type="term" value="P:amino acid metabolic process"/>
    <property type="evidence" value="ECO:0007669"/>
    <property type="project" value="InterPro"/>
</dbReference>
<dbReference type="STRING" id="51031.W2SGI0"/>
<keyword evidence="4" id="KW-0963">Cytoplasm</keyword>
<feature type="binding site" evidence="10">
    <location>
        <position position="306"/>
    </location>
    <ligand>
        <name>Zn(2+)</name>
        <dbReference type="ChEBI" id="CHEBI:29105"/>
        <label>2</label>
    </ligand>
</feature>
<evidence type="ECO:0000256" key="4">
    <source>
        <dbReference type="ARBA" id="ARBA00022490"/>
    </source>
</evidence>
<evidence type="ECO:0000259" key="11">
    <source>
        <dbReference type="Pfam" id="PF07687"/>
    </source>
</evidence>
<dbReference type="FunFam" id="1.10.150.900:FF:000001">
    <property type="entry name" value="Aminoacylase-1, putative"/>
    <property type="match status" value="1"/>
</dbReference>
<feature type="domain" description="Peptidase M20 dimerisation" evidence="11">
    <location>
        <begin position="126"/>
        <end position="231"/>
    </location>
</feature>
<gene>
    <name evidence="12" type="ORF">NECAME_15660</name>
</gene>
<organism evidence="12 13">
    <name type="scientific">Necator americanus</name>
    <name type="common">Human hookworm</name>
    <dbReference type="NCBI Taxonomy" id="51031"/>
    <lineage>
        <taxon>Eukaryota</taxon>
        <taxon>Metazoa</taxon>
        <taxon>Ecdysozoa</taxon>
        <taxon>Nematoda</taxon>
        <taxon>Chromadorea</taxon>
        <taxon>Rhabditida</taxon>
        <taxon>Rhabditina</taxon>
        <taxon>Rhabditomorpha</taxon>
        <taxon>Strongyloidea</taxon>
        <taxon>Ancylostomatidae</taxon>
        <taxon>Bunostominae</taxon>
        <taxon>Necator</taxon>
    </lineage>
</organism>
<evidence type="ECO:0000256" key="7">
    <source>
        <dbReference type="ARBA" id="ARBA00022833"/>
    </source>
</evidence>
<feature type="binding site" evidence="10">
    <location>
        <position position="45"/>
    </location>
    <ligand>
        <name>Zn(2+)</name>
        <dbReference type="ChEBI" id="CHEBI:29105"/>
        <label>1</label>
    </ligand>
</feature>
<feature type="active site" description="Proton acceptor" evidence="9">
    <location>
        <position position="80"/>
    </location>
</feature>
<dbReference type="InterPro" id="IPR010159">
    <property type="entry name" value="N-acyl_aa_amidohydrolase"/>
</dbReference>
<dbReference type="OrthoDB" id="3064516at2759"/>
<accession>W2SGI0</accession>
<keyword evidence="7 10" id="KW-0862">Zinc</keyword>
<evidence type="ECO:0000256" key="9">
    <source>
        <dbReference type="PIRSR" id="PIRSR036696-1"/>
    </source>
</evidence>
<dbReference type="Gene3D" id="3.30.70.360">
    <property type="match status" value="1"/>
</dbReference>
<dbReference type="GO" id="GO:0005737">
    <property type="term" value="C:cytoplasm"/>
    <property type="evidence" value="ECO:0007669"/>
    <property type="project" value="UniProtKB-SubCell"/>
</dbReference>
<dbReference type="PANTHER" id="PTHR45892">
    <property type="entry name" value="AMINOACYLASE-1"/>
    <property type="match status" value="1"/>
</dbReference>
<feature type="non-terminal residue" evidence="12">
    <location>
        <position position="1"/>
    </location>
</feature>
<keyword evidence="13" id="KW-1185">Reference proteome</keyword>
<dbReference type="Proteomes" id="UP000053676">
    <property type="component" value="Unassembled WGS sequence"/>
</dbReference>
<evidence type="ECO:0000256" key="2">
    <source>
        <dbReference type="ARBA" id="ARBA00006247"/>
    </source>
</evidence>
<dbReference type="AlphaFoldDB" id="W2SGI0"/>
<dbReference type="InterPro" id="IPR002933">
    <property type="entry name" value="Peptidase_M20"/>
</dbReference>
<dbReference type="SUPFAM" id="SSF53187">
    <property type="entry name" value="Zn-dependent exopeptidases"/>
    <property type="match status" value="1"/>
</dbReference>
<comment type="similarity">
    <text evidence="2">Belongs to the peptidase M20A family.</text>
</comment>
<dbReference type="EMBL" id="KI669208">
    <property type="protein sequence ID" value="ETN68734.1"/>
    <property type="molecule type" value="Genomic_DNA"/>
</dbReference>
<feature type="binding site" evidence="10">
    <location>
        <position position="108"/>
    </location>
    <ligand>
        <name>Zn(2+)</name>
        <dbReference type="ChEBI" id="CHEBI:29105"/>
        <label>1</label>
    </ligand>
</feature>
<evidence type="ECO:0000256" key="8">
    <source>
        <dbReference type="ARBA" id="ARBA00029656"/>
    </source>
</evidence>
<dbReference type="EC" id="3.5.1.14" evidence="3"/>
<sequence length="336" mass="38587">EATTFVPIPIQQSSDSVLPQDQWKYDPYAAHKDENGDIYARGAQDMKCVGSQYVEAIRRHFQRGRKQWLRTIHILWGADEEIAGEEGMARFCQMDEFEQLNIGFVLDEGIASETNQYNVFYAERCPWWLKVTCTGSPGHGSKFIPNTAAEKLQKMINKTLSFREEQKKILEEDPKKTLGDVTTLNLTIIEGGVQVNVLPEKYTAYFDIRVPPTVDFDSFGKQIDNWCREAGEGVQYEFLEKNNNKNMTPTTADDPWWNAFEKSLQKQKCEFTTGIFTGATDSRFIRALGYRSIGFSPMNNTPSLLHDHNEYLNEKVYLRGIEIYETLIDNLANVEE</sequence>
<dbReference type="InterPro" id="IPR036264">
    <property type="entry name" value="Bact_exopeptidase_dim_dom"/>
</dbReference>
<dbReference type="InterPro" id="IPR011650">
    <property type="entry name" value="Peptidase_M20_dimer"/>
</dbReference>
<reference evidence="13" key="1">
    <citation type="journal article" date="2014" name="Nat. Genet.">
        <title>Genome of the human hookworm Necator americanus.</title>
        <authorList>
            <person name="Tang Y.T."/>
            <person name="Gao X."/>
            <person name="Rosa B.A."/>
            <person name="Abubucker S."/>
            <person name="Hallsworth-Pepin K."/>
            <person name="Martin J."/>
            <person name="Tyagi R."/>
            <person name="Heizer E."/>
            <person name="Zhang X."/>
            <person name="Bhonagiri-Palsikar V."/>
            <person name="Minx P."/>
            <person name="Warren W.C."/>
            <person name="Wang Q."/>
            <person name="Zhan B."/>
            <person name="Hotez P.J."/>
            <person name="Sternberg P.W."/>
            <person name="Dougall A."/>
            <person name="Gaze S.T."/>
            <person name="Mulvenna J."/>
            <person name="Sotillo J."/>
            <person name="Ranganathan S."/>
            <person name="Rabelo E.M."/>
            <person name="Wilson R.K."/>
            <person name="Felgner P.L."/>
            <person name="Bethony J."/>
            <person name="Hawdon J.M."/>
            <person name="Gasser R.B."/>
            <person name="Loukas A."/>
            <person name="Mitreva M."/>
        </authorList>
    </citation>
    <scope>NUCLEOTIDE SEQUENCE [LARGE SCALE GENOMIC DNA]</scope>
</reference>
<dbReference type="Pfam" id="PF07687">
    <property type="entry name" value="M20_dimer"/>
    <property type="match status" value="1"/>
</dbReference>
<evidence type="ECO:0000256" key="5">
    <source>
        <dbReference type="ARBA" id="ARBA00022723"/>
    </source>
</evidence>
<dbReference type="GO" id="GO:0046872">
    <property type="term" value="F:metal ion binding"/>
    <property type="evidence" value="ECO:0007669"/>
    <property type="project" value="UniProtKB-KW"/>
</dbReference>
<proteinExistence type="inferred from homology"/>
<dbReference type="KEGG" id="nai:NECAME_15660"/>
<feature type="binding site" evidence="10">
    <location>
        <position position="81"/>
    </location>
    <ligand>
        <name>Zn(2+)</name>
        <dbReference type="ChEBI" id="CHEBI:29105"/>
        <label>2</label>
    </ligand>
</feature>
<comment type="subcellular location">
    <subcellularLocation>
        <location evidence="1">Cytoplasm</location>
    </subcellularLocation>
</comment>
<dbReference type="Pfam" id="PF01546">
    <property type="entry name" value="Peptidase_M20"/>
    <property type="match status" value="1"/>
</dbReference>
<dbReference type="InterPro" id="IPR052083">
    <property type="entry name" value="Aminoacylase-1_M20A"/>
</dbReference>
<evidence type="ECO:0000256" key="3">
    <source>
        <dbReference type="ARBA" id="ARBA00011913"/>
    </source>
</evidence>
<dbReference type="PANTHER" id="PTHR45892:SF1">
    <property type="entry name" value="AMINOACYLASE-1"/>
    <property type="match status" value="1"/>
</dbReference>
<feature type="binding site" evidence="10">
    <location>
        <position position="45"/>
    </location>
    <ligand>
        <name>Zn(2+)</name>
        <dbReference type="ChEBI" id="CHEBI:29105"/>
        <label>2</label>
    </ligand>
</feature>
<evidence type="ECO:0000256" key="10">
    <source>
        <dbReference type="PIRSR" id="PIRSR036696-2"/>
    </source>
</evidence>
<name>W2SGI0_NECAM</name>
<keyword evidence="6 12" id="KW-0378">Hydrolase</keyword>
<dbReference type="FunFam" id="3.30.70.360:FF:000005">
    <property type="entry name" value="Putative Aminoacylase-1"/>
    <property type="match status" value="1"/>
</dbReference>
<dbReference type="MEROPS" id="M20.973"/>
<dbReference type="Gene3D" id="1.10.150.900">
    <property type="match status" value="1"/>
</dbReference>
<dbReference type="GO" id="GO:0004046">
    <property type="term" value="F:aminoacylase activity"/>
    <property type="evidence" value="ECO:0007669"/>
    <property type="project" value="UniProtKB-EC"/>
</dbReference>
<evidence type="ECO:0000313" key="13">
    <source>
        <dbReference type="Proteomes" id="UP000053676"/>
    </source>
</evidence>
<evidence type="ECO:0000256" key="6">
    <source>
        <dbReference type="ARBA" id="ARBA00022801"/>
    </source>
</evidence>
<evidence type="ECO:0000256" key="1">
    <source>
        <dbReference type="ARBA" id="ARBA00004496"/>
    </source>
</evidence>
<protein>
    <recommendedName>
        <fullName evidence="3">N-acyl-aliphatic-L-amino acid amidohydrolase</fullName>
        <ecNumber evidence="3">3.5.1.14</ecNumber>
    </recommendedName>
    <alternativeName>
        <fullName evidence="8">N-acyl-L-amino-acid amidohydrolase</fullName>
    </alternativeName>
</protein>